<proteinExistence type="predicted"/>
<dbReference type="InterPro" id="IPR019080">
    <property type="entry name" value="YqaJ_viral_recombinase"/>
</dbReference>
<dbReference type="PANTHER" id="PTHR46609">
    <property type="entry name" value="EXONUCLEASE, PHAGE-TYPE/RECB, C-TERMINAL DOMAIN-CONTAINING PROTEIN"/>
    <property type="match status" value="1"/>
</dbReference>
<feature type="domain" description="YqaJ viral recombinase" evidence="1">
    <location>
        <begin position="28"/>
        <end position="169"/>
    </location>
</feature>
<dbReference type="InterPro" id="IPR051703">
    <property type="entry name" value="NF-kappa-B_Signaling_Reg"/>
</dbReference>
<evidence type="ECO:0000313" key="2">
    <source>
        <dbReference type="EMBL" id="MBN8745474.1"/>
    </source>
</evidence>
<dbReference type="AlphaFoldDB" id="A0A8I1N045"/>
<gene>
    <name evidence="2" type="ORF">J0I24_14405</name>
</gene>
<dbReference type="NCBIfam" id="TIGR03033">
    <property type="entry name" value="phage_rel_nuc"/>
    <property type="match status" value="1"/>
</dbReference>
<evidence type="ECO:0000313" key="3">
    <source>
        <dbReference type="Proteomes" id="UP000664800"/>
    </source>
</evidence>
<sequence length="335" mass="36881">MGIAMQTPRASRRGALKLVKTTGLDREDWLEVRKKGIGSSDAAAAVGLNPYQSALELWMLKTGRDGGLPKVDPKDETSPMYWGTLLEPIVAAHYCRRTGHRVRRVNAVLQHPEHPWMLANIDREVIGAPDVQILECKTAGIQGARLWRDGVPEYVQLQVMHQLAVTGKQAADVAVLLGGQTLQIHRIERNETMIAQLITLERAFWDAVESDTAPAADGSDSADRALRALYPQDSGQCLDFAGDVEMNATFSDLQAIRHALAQQDAQEAVLRHAIQQRMGEATRAVFDTGEISWKQAKASVSVDLAALRQAHPELVAQFMVSRPGARRFVVQQGKE</sequence>
<organism evidence="2 3">
    <name type="scientific">Thiomonas arsenitoxydans (strain DSM 22701 / CIP 110005 / 3As)</name>
    <dbReference type="NCBI Taxonomy" id="426114"/>
    <lineage>
        <taxon>Bacteria</taxon>
        <taxon>Pseudomonadati</taxon>
        <taxon>Pseudomonadota</taxon>
        <taxon>Betaproteobacteria</taxon>
        <taxon>Burkholderiales</taxon>
        <taxon>Thiomonas</taxon>
    </lineage>
</organism>
<name>A0A8I1N045_THIA3</name>
<dbReference type="Pfam" id="PF09588">
    <property type="entry name" value="YqaJ"/>
    <property type="match status" value="1"/>
</dbReference>
<comment type="caution">
    <text evidence="2">The sequence shown here is derived from an EMBL/GenBank/DDBJ whole genome shotgun (WGS) entry which is preliminary data.</text>
</comment>
<accession>A0A8I1N045</accession>
<dbReference type="PANTHER" id="PTHR46609:SF6">
    <property type="entry name" value="EXONUCLEASE, PHAGE-TYPE_RECB, C-TERMINAL DOMAIN-CONTAINING PROTEIN-RELATED"/>
    <property type="match status" value="1"/>
</dbReference>
<dbReference type="RefSeq" id="WP_276732264.1">
    <property type="nucleotide sequence ID" value="NZ_JAFKMR010000031.1"/>
</dbReference>
<dbReference type="InterPro" id="IPR011335">
    <property type="entry name" value="Restrct_endonuc-II-like"/>
</dbReference>
<reference evidence="2" key="1">
    <citation type="submission" date="2021-02" db="EMBL/GenBank/DDBJ databases">
        <title>Thiocyanate and organic carbon inputs drive convergent selection for specific autotrophic Afipia and Thiobacillus strains within complex microbiomes.</title>
        <authorList>
            <person name="Huddy R.J."/>
            <person name="Sachdeva R."/>
            <person name="Kadzinga F."/>
            <person name="Kantor R.S."/>
            <person name="Harrison S.T.L."/>
            <person name="Banfield J.F."/>
        </authorList>
    </citation>
    <scope>NUCLEOTIDE SEQUENCE</scope>
    <source>
        <strain evidence="2">SCN18_13_7_16_R3_B_64_19</strain>
    </source>
</reference>
<dbReference type="Proteomes" id="UP000664800">
    <property type="component" value="Unassembled WGS sequence"/>
</dbReference>
<dbReference type="InterPro" id="IPR011604">
    <property type="entry name" value="PDDEXK-like_dom_sf"/>
</dbReference>
<dbReference type="EMBL" id="JAFKMR010000031">
    <property type="protein sequence ID" value="MBN8745474.1"/>
    <property type="molecule type" value="Genomic_DNA"/>
</dbReference>
<dbReference type="SUPFAM" id="SSF52980">
    <property type="entry name" value="Restriction endonuclease-like"/>
    <property type="match status" value="1"/>
</dbReference>
<dbReference type="Gene3D" id="3.90.320.10">
    <property type="match status" value="1"/>
</dbReference>
<evidence type="ECO:0000259" key="1">
    <source>
        <dbReference type="Pfam" id="PF09588"/>
    </source>
</evidence>
<dbReference type="InterPro" id="IPR017482">
    <property type="entry name" value="Lambda-type_endonuclease"/>
</dbReference>
<protein>
    <submittedName>
        <fullName evidence="2">YqaJ viral recombinase family protein</fullName>
    </submittedName>
</protein>